<dbReference type="AlphaFoldDB" id="A0AAW0QGB5"/>
<sequence length="329" mass="35374">MEYQPAPTSSSYPPPPSRPGPTPLTNVAATAPALYATASGAAGAAGLPSGYQPGANAGYYADSVQQQQQQQQQLPPRVDGKADRTIKSARATSEFAAREYLSLLRKIGPAAGRSYSVNDPSAAEAFARARSQQMLVLDELQTLRQSVAVVIREAEAHRWRKWVLGGVLASVIPLVRRIFRRPFSKDGKKKGEGQNSTTTTTVSASKTSGGSDNSNAIMNATEYAFAKSRSLIKRIRESVRGSGWFLGGVATVAFFVLSVLYVFENEVSLRVAKTVSKRLKRLTAKIERGGAAAGSNSGGTSRPADALLDEKDLAVLQQGWRWRVLTWSE</sequence>
<evidence type="ECO:0000313" key="3">
    <source>
        <dbReference type="EMBL" id="KAK8105057.1"/>
    </source>
</evidence>
<feature type="transmembrane region" description="Helical" evidence="2">
    <location>
        <begin position="243"/>
        <end position="263"/>
    </location>
</feature>
<keyword evidence="2" id="KW-1133">Transmembrane helix</keyword>
<dbReference type="Proteomes" id="UP001392437">
    <property type="component" value="Unassembled WGS sequence"/>
</dbReference>
<accession>A0AAW0QGB5</accession>
<organism evidence="3 4">
    <name type="scientific">Apiospora kogelbergensis</name>
    <dbReference type="NCBI Taxonomy" id="1337665"/>
    <lineage>
        <taxon>Eukaryota</taxon>
        <taxon>Fungi</taxon>
        <taxon>Dikarya</taxon>
        <taxon>Ascomycota</taxon>
        <taxon>Pezizomycotina</taxon>
        <taxon>Sordariomycetes</taxon>
        <taxon>Xylariomycetidae</taxon>
        <taxon>Amphisphaeriales</taxon>
        <taxon>Apiosporaceae</taxon>
        <taxon>Apiospora</taxon>
    </lineage>
</organism>
<feature type="region of interest" description="Disordered" evidence="1">
    <location>
        <begin position="1"/>
        <end position="26"/>
    </location>
</feature>
<keyword evidence="4" id="KW-1185">Reference proteome</keyword>
<evidence type="ECO:0000256" key="2">
    <source>
        <dbReference type="SAM" id="Phobius"/>
    </source>
</evidence>
<gene>
    <name evidence="3" type="ORF">PG999_008416</name>
</gene>
<keyword evidence="2" id="KW-0812">Transmembrane</keyword>
<evidence type="ECO:0000313" key="4">
    <source>
        <dbReference type="Proteomes" id="UP001392437"/>
    </source>
</evidence>
<name>A0AAW0QGB5_9PEZI</name>
<keyword evidence="2" id="KW-0472">Membrane</keyword>
<proteinExistence type="predicted"/>
<feature type="region of interest" description="Disordered" evidence="1">
    <location>
        <begin position="62"/>
        <end position="83"/>
    </location>
</feature>
<comment type="caution">
    <text evidence="3">The sequence shown here is derived from an EMBL/GenBank/DDBJ whole genome shotgun (WGS) entry which is preliminary data.</text>
</comment>
<feature type="region of interest" description="Disordered" evidence="1">
    <location>
        <begin position="186"/>
        <end position="213"/>
    </location>
</feature>
<feature type="compositionally biased region" description="Low complexity" evidence="1">
    <location>
        <begin position="196"/>
        <end position="211"/>
    </location>
</feature>
<dbReference type="EMBL" id="JAQQWP010000008">
    <property type="protein sequence ID" value="KAK8105057.1"/>
    <property type="molecule type" value="Genomic_DNA"/>
</dbReference>
<feature type="compositionally biased region" description="Pro residues" evidence="1">
    <location>
        <begin position="12"/>
        <end position="22"/>
    </location>
</feature>
<feature type="compositionally biased region" description="Low complexity" evidence="1">
    <location>
        <begin position="1"/>
        <end position="11"/>
    </location>
</feature>
<evidence type="ECO:0000256" key="1">
    <source>
        <dbReference type="SAM" id="MobiDB-lite"/>
    </source>
</evidence>
<protein>
    <submittedName>
        <fullName evidence="3">Uncharacterized protein</fullName>
    </submittedName>
</protein>
<reference evidence="3 4" key="1">
    <citation type="submission" date="2023-01" db="EMBL/GenBank/DDBJ databases">
        <title>Analysis of 21 Apiospora genomes using comparative genomics revels a genus with tremendous synthesis potential of carbohydrate active enzymes and secondary metabolites.</title>
        <authorList>
            <person name="Sorensen T."/>
        </authorList>
    </citation>
    <scope>NUCLEOTIDE SEQUENCE [LARGE SCALE GENOMIC DNA]</scope>
    <source>
        <strain evidence="3 4">CBS 117206</strain>
    </source>
</reference>